<dbReference type="Proteomes" id="UP000002408">
    <property type="component" value="Chromosome"/>
</dbReference>
<feature type="region of interest" description="Disordered" evidence="1">
    <location>
        <begin position="58"/>
        <end position="77"/>
    </location>
</feature>
<keyword evidence="4" id="KW-1185">Reference proteome</keyword>
<dbReference type="GeneID" id="5410867"/>
<dbReference type="EMBL" id="CP000780">
    <property type="protein sequence ID" value="ABS56425.1"/>
    <property type="molecule type" value="Genomic_DNA"/>
</dbReference>
<keyword evidence="2" id="KW-0472">Membrane</keyword>
<dbReference type="KEGG" id="mbn:Mboo_1910"/>
<reference evidence="4" key="1">
    <citation type="journal article" date="2015" name="Microbiology">
        <title>Genome of Methanoregula boonei 6A8 reveals adaptations to oligotrophic peatland environments.</title>
        <authorList>
            <person name="Braeuer S."/>
            <person name="Cadillo-Quiroz H."/>
            <person name="Kyrpides N."/>
            <person name="Woyke T."/>
            <person name="Goodwin L."/>
            <person name="Detter C."/>
            <person name="Podell S."/>
            <person name="Yavitt J.B."/>
            <person name="Zinder S.H."/>
        </authorList>
    </citation>
    <scope>NUCLEOTIDE SEQUENCE [LARGE SCALE GENOMIC DNA]</scope>
    <source>
        <strain evidence="4">DSM 21154 / JCM 14090 / 6A8</strain>
    </source>
</reference>
<feature type="transmembrane region" description="Helical" evidence="2">
    <location>
        <begin position="6"/>
        <end position="28"/>
    </location>
</feature>
<organism evidence="3 4">
    <name type="scientific">Methanoregula boonei (strain DSM 21154 / JCM 14090 / 6A8)</name>
    <dbReference type="NCBI Taxonomy" id="456442"/>
    <lineage>
        <taxon>Archaea</taxon>
        <taxon>Methanobacteriati</taxon>
        <taxon>Methanobacteriota</taxon>
        <taxon>Stenosarchaea group</taxon>
        <taxon>Methanomicrobia</taxon>
        <taxon>Methanomicrobiales</taxon>
        <taxon>Methanoregulaceae</taxon>
        <taxon>Methanoregula</taxon>
    </lineage>
</organism>
<evidence type="ECO:0000313" key="4">
    <source>
        <dbReference type="Proteomes" id="UP000002408"/>
    </source>
</evidence>
<evidence type="ECO:0000256" key="1">
    <source>
        <dbReference type="SAM" id="MobiDB-lite"/>
    </source>
</evidence>
<evidence type="ECO:0000313" key="3">
    <source>
        <dbReference type="EMBL" id="ABS56425.1"/>
    </source>
</evidence>
<evidence type="ECO:0000256" key="2">
    <source>
        <dbReference type="SAM" id="Phobius"/>
    </source>
</evidence>
<gene>
    <name evidence="3" type="ordered locus">Mboo_1910</name>
</gene>
<keyword evidence="2" id="KW-0812">Transmembrane</keyword>
<accession>A7I9L4</accession>
<proteinExistence type="predicted"/>
<dbReference type="HOGENOM" id="CLU_1444661_0_0_2"/>
<protein>
    <submittedName>
        <fullName evidence="3">Uncharacterized protein</fullName>
    </submittedName>
</protein>
<dbReference type="RefSeq" id="WP_012107478.1">
    <property type="nucleotide sequence ID" value="NC_009712.1"/>
</dbReference>
<name>A7I9L4_METB6</name>
<dbReference type="STRING" id="456442.Mboo_1910"/>
<dbReference type="AlphaFoldDB" id="A7I9L4"/>
<dbReference type="eggNOG" id="arCOG03412">
    <property type="taxonomic scope" value="Archaea"/>
</dbReference>
<sequence length="187" mass="20501">MPDLPSLRIILLLAGGLLILCIAAWFLAGKRRRGVKRLASAISLDPNRSPLRVQKVPFRSTEDPANPDKITDATSHKEETDCVNKQRDLAGSLDALAKKYSLDEIILATADGLLLASSRNAPPAGDIARYTGMFAENIQPRPPGIILFGLEYKGSHLVGIARGRDLLIQEPDPDMVRETKAILNRWI</sequence>
<keyword evidence="2" id="KW-1133">Transmembrane helix</keyword>